<evidence type="ECO:0000256" key="4">
    <source>
        <dbReference type="ARBA" id="ARBA00022840"/>
    </source>
</evidence>
<dbReference type="SMART" id="SM00490">
    <property type="entry name" value="HELICc"/>
    <property type="match status" value="1"/>
</dbReference>
<dbReference type="GO" id="GO:0016787">
    <property type="term" value="F:hydrolase activity"/>
    <property type="evidence" value="ECO:0007669"/>
    <property type="project" value="UniProtKB-KW"/>
</dbReference>
<evidence type="ECO:0000313" key="7">
    <source>
        <dbReference type="EMBL" id="SMC48064.1"/>
    </source>
</evidence>
<dbReference type="GO" id="GO:0004386">
    <property type="term" value="F:helicase activity"/>
    <property type="evidence" value="ECO:0007669"/>
    <property type="project" value="UniProtKB-KW"/>
</dbReference>
<dbReference type="Pfam" id="PF04851">
    <property type="entry name" value="ResIII"/>
    <property type="match status" value="1"/>
</dbReference>
<evidence type="ECO:0000256" key="2">
    <source>
        <dbReference type="ARBA" id="ARBA00022801"/>
    </source>
</evidence>
<dbReference type="Proteomes" id="UP000243884">
    <property type="component" value="Unassembled WGS sequence"/>
</dbReference>
<organism evidence="7 8">
    <name type="scientific">Aerococcus suis</name>
    <dbReference type="NCBI Taxonomy" id="371602"/>
    <lineage>
        <taxon>Bacteria</taxon>
        <taxon>Bacillati</taxon>
        <taxon>Bacillota</taxon>
        <taxon>Bacilli</taxon>
        <taxon>Lactobacillales</taxon>
        <taxon>Aerococcaceae</taxon>
        <taxon>Aerococcus</taxon>
    </lineage>
</organism>
<evidence type="ECO:0000313" key="8">
    <source>
        <dbReference type="Proteomes" id="UP000243884"/>
    </source>
</evidence>
<keyword evidence="8" id="KW-1185">Reference proteome</keyword>
<keyword evidence="2" id="KW-0378">Hydrolase</keyword>
<dbReference type="Gene3D" id="3.40.50.300">
    <property type="entry name" value="P-loop containing nucleotide triphosphate hydrolases"/>
    <property type="match status" value="2"/>
</dbReference>
<dbReference type="InterPro" id="IPR006935">
    <property type="entry name" value="Helicase/UvrB_N"/>
</dbReference>
<dbReference type="OrthoDB" id="9758243at2"/>
<dbReference type="CDD" id="cd18785">
    <property type="entry name" value="SF2_C"/>
    <property type="match status" value="1"/>
</dbReference>
<dbReference type="InterPro" id="IPR014001">
    <property type="entry name" value="Helicase_ATP-bd"/>
</dbReference>
<name>A0A1W1ZI65_9LACT</name>
<dbReference type="InterPro" id="IPR050615">
    <property type="entry name" value="ATP-dep_DNA_Helicase"/>
</dbReference>
<keyword evidence="1" id="KW-0547">Nucleotide-binding</keyword>
<feature type="domain" description="Helicase C-terminal" evidence="6">
    <location>
        <begin position="448"/>
        <end position="629"/>
    </location>
</feature>
<dbReference type="PANTHER" id="PTHR11274">
    <property type="entry name" value="RAD25/XP-B DNA REPAIR HELICASE"/>
    <property type="match status" value="1"/>
</dbReference>
<evidence type="ECO:0000259" key="6">
    <source>
        <dbReference type="PROSITE" id="PS51194"/>
    </source>
</evidence>
<dbReference type="InterPro" id="IPR001650">
    <property type="entry name" value="Helicase_C-like"/>
</dbReference>
<proteinExistence type="predicted"/>
<dbReference type="GO" id="GO:0005524">
    <property type="term" value="F:ATP binding"/>
    <property type="evidence" value="ECO:0007669"/>
    <property type="project" value="UniProtKB-KW"/>
</dbReference>
<protein>
    <submittedName>
        <fullName evidence="7">Helicase conserved C-terminal domain-containing protein</fullName>
    </submittedName>
</protein>
<dbReference type="STRING" id="371602.SAMN04487984_1345"/>
<feature type="domain" description="Helicase ATP-binding" evidence="5">
    <location>
        <begin position="193"/>
        <end position="386"/>
    </location>
</feature>
<sequence>MRMSKIIFDNIFSKKFNNFEEFENAVAYLETEKQRGDAMEFFAKFYIDYHADLFDAQTIYMEKDIPEEIRDNLKLELTDYGVDGVIVRNDNTITAYQVKFRSRRDGLTAKELAMFWAESEYADYRLIFSNCLSLPPVSEKKKNQSVVMLGDLLPLEIDFFSQLYDYYALDEREIHIPKHSPRDYQEKMISEITKGFERYDRGKLLAACGVGKTLTAMWIQEEMNAHNIIYVVPSLALIKQTLDSWLRNKNQPFEFLCVCSDQTVVSGDTIDEINLNSSDVSFPVTTSSEEVITFMERNKEKKSIIFTTYNSLDVIAGAALSSNNITFDLGIFDESHRTAGTKLSNMFTLGLSNDYIPILKRLFMTATERLVSPRIQNNAEINGETIFSMDNEEIYGPILSSINFGEAIDQGIISDYKIVLVTIEESQLEAYIESKAMARTSLGTEDKRIDKSVLLKQLVLTKSIKELKLSKVISYHSYVENAKKFAFGDDTIYPFKDMLVGTSSSSHEDIFIGHVNGKMSSSIRKNLLNNFASSDTGVITNAKCLTEGIDVPAVDAVYFADPKSSLVDIVQAVGRALRKPIDGQNKTSYIVLPVVIEDGVSMFNNINDEAFSTVYNVIQAMRSQDESLKDELDTINYNKATGRYRKGDGDLSKISIAPFDTLSIADFEEGITLRIAEINKDVDKDTVSINWTEKKSRKSKQKRFFVSIGDYNIPTFKNNLVLPTLELIKKLRISEKITRKDIVINNNNISHAHKFGVITKENNTYRLTDLGQQIIDDNNIFDESIERQLLTYYSLNKEKKSVLFPYRALLKVLKHTKWISRLEFIYCIFILQSTDDISIKESIERIFEIRDAFPRIEILNKTNQESVLKILNQKYNVNFSFADVWTSRTTTYNQFNYFKAHLMLLEKIVDENDQRKDRISLIEESEDIIDRMLYETAYIEQFDYQRANELREKYTQSY</sequence>
<keyword evidence="3 7" id="KW-0347">Helicase</keyword>
<evidence type="ECO:0000259" key="5">
    <source>
        <dbReference type="PROSITE" id="PS51192"/>
    </source>
</evidence>
<dbReference type="GO" id="GO:0003677">
    <property type="term" value="F:DNA binding"/>
    <property type="evidence" value="ECO:0007669"/>
    <property type="project" value="InterPro"/>
</dbReference>
<evidence type="ECO:0000256" key="1">
    <source>
        <dbReference type="ARBA" id="ARBA00022741"/>
    </source>
</evidence>
<dbReference type="AlphaFoldDB" id="A0A1W1ZI65"/>
<dbReference type="SUPFAM" id="SSF52540">
    <property type="entry name" value="P-loop containing nucleoside triphosphate hydrolases"/>
    <property type="match status" value="1"/>
</dbReference>
<reference evidence="8" key="1">
    <citation type="submission" date="2017-04" db="EMBL/GenBank/DDBJ databases">
        <authorList>
            <person name="Varghese N."/>
            <person name="Submissions S."/>
        </authorList>
    </citation>
    <scope>NUCLEOTIDE SEQUENCE [LARGE SCALE GENOMIC DNA]</scope>
    <source>
        <strain evidence="8">DSM 21500</strain>
    </source>
</reference>
<dbReference type="Pfam" id="PF00271">
    <property type="entry name" value="Helicase_C"/>
    <property type="match status" value="1"/>
</dbReference>
<dbReference type="InterPro" id="IPR027417">
    <property type="entry name" value="P-loop_NTPase"/>
</dbReference>
<dbReference type="RefSeq" id="WP_084099448.1">
    <property type="nucleotide sequence ID" value="NZ_FWXK01000009.1"/>
</dbReference>
<dbReference type="EMBL" id="FWXK01000009">
    <property type="protein sequence ID" value="SMC48064.1"/>
    <property type="molecule type" value="Genomic_DNA"/>
</dbReference>
<keyword evidence="4" id="KW-0067">ATP-binding</keyword>
<dbReference type="PROSITE" id="PS51194">
    <property type="entry name" value="HELICASE_CTER"/>
    <property type="match status" value="1"/>
</dbReference>
<dbReference type="PROSITE" id="PS51192">
    <property type="entry name" value="HELICASE_ATP_BIND_1"/>
    <property type="match status" value="1"/>
</dbReference>
<gene>
    <name evidence="7" type="ORF">SAMN04487984_1345</name>
</gene>
<accession>A0A1W1ZI65</accession>
<evidence type="ECO:0000256" key="3">
    <source>
        <dbReference type="ARBA" id="ARBA00022806"/>
    </source>
</evidence>
<dbReference type="PANTHER" id="PTHR11274:SF0">
    <property type="entry name" value="GENERAL TRANSCRIPTION AND DNA REPAIR FACTOR IIH HELICASE SUBUNIT XPB"/>
    <property type="match status" value="1"/>
</dbReference>
<dbReference type="SMART" id="SM00487">
    <property type="entry name" value="DEXDc"/>
    <property type="match status" value="1"/>
</dbReference>